<dbReference type="InterPro" id="IPR008258">
    <property type="entry name" value="Transglycosylase_SLT_dom_1"/>
</dbReference>
<evidence type="ECO:0000313" key="6">
    <source>
        <dbReference type="EMBL" id="BDV36652.1"/>
    </source>
</evidence>
<feature type="signal peptide" evidence="3">
    <location>
        <begin position="1"/>
        <end position="23"/>
    </location>
</feature>
<evidence type="ECO:0000313" key="7">
    <source>
        <dbReference type="Proteomes" id="UP001317629"/>
    </source>
</evidence>
<evidence type="ECO:0000313" key="5">
    <source>
        <dbReference type="EMBL" id="BDV36552.1"/>
    </source>
</evidence>
<dbReference type="EMBL" id="AP027145">
    <property type="protein sequence ID" value="BDV36552.1"/>
    <property type="molecule type" value="Genomic_DNA"/>
</dbReference>
<keyword evidence="7" id="KW-1185">Reference proteome</keyword>
<name>A0ABN6VP25_9HYPH</name>
<evidence type="ECO:0000259" key="4">
    <source>
        <dbReference type="Pfam" id="PF01464"/>
    </source>
</evidence>
<sequence length="242" mass="24717">MRGKMMRRAALLLVSLASTLAFASDCPNGDNLLKNNTPLSQLCSKGFGQFNPGSLQQAIGNQPNNVAMITAAAEQQGVPVDLALAVSYHESEGFNSCAGSDTGVKGPMQLTQRTGDSLGYNRDINEQNIMGGMKLLKQCDNKCGDTAFSCLSACYNGSPRPGEQAGWARGVQNAYGKLHSDPSLLASATSNCSSSGSNSSCPDAAGGVVASSATPSAPTTLPSLGAPPALASSDIVVAPTQI</sequence>
<evidence type="ECO:0000256" key="1">
    <source>
        <dbReference type="ARBA" id="ARBA00009387"/>
    </source>
</evidence>
<proteinExistence type="inferred from homology"/>
<comment type="similarity">
    <text evidence="1">Belongs to the virb1 family.</text>
</comment>
<keyword evidence="3" id="KW-0732">Signal</keyword>
<dbReference type="SUPFAM" id="SSF53955">
    <property type="entry name" value="Lysozyme-like"/>
    <property type="match status" value="1"/>
</dbReference>
<reference evidence="6 7" key="1">
    <citation type="journal article" date="2023" name="Int. J. Syst. Evol. Microbiol.">
        <title>Methylocystis iwaonis sp. nov., a type II methane-oxidizing bacterium from surface soil of a rice paddy field in Japan, and emended description of the genus Methylocystis (ex Whittenbury et al. 1970) Bowman et al. 1993.</title>
        <authorList>
            <person name="Kaise H."/>
            <person name="Sawadogo J.B."/>
            <person name="Alam M.S."/>
            <person name="Ueno C."/>
            <person name="Dianou D."/>
            <person name="Shinjo R."/>
            <person name="Asakawa S."/>
        </authorList>
    </citation>
    <scope>NUCLEOTIDE SEQUENCE [LARGE SCALE GENOMIC DNA]</scope>
    <source>
        <strain evidence="6 7">SS37A-Re</strain>
        <plasmid evidence="5 7">pSS37A-Re-3</plasmid>
        <plasmid evidence="6 7">pSS37A-Re-4</plasmid>
    </source>
</reference>
<feature type="chain" id="PRO_5045028753" description="Transglycosylase SLT domain-containing protein" evidence="3">
    <location>
        <begin position="24"/>
        <end position="242"/>
    </location>
</feature>
<protein>
    <recommendedName>
        <fullName evidence="4">Transglycosylase SLT domain-containing protein</fullName>
    </recommendedName>
</protein>
<dbReference type="Pfam" id="PF01464">
    <property type="entry name" value="SLT"/>
    <property type="match status" value="1"/>
</dbReference>
<dbReference type="Proteomes" id="UP001317629">
    <property type="component" value="Plasmid pSS37A-Re-3"/>
</dbReference>
<geneLocation type="plasmid" evidence="6 7">
    <name>pSS37A-Re-4</name>
</geneLocation>
<geneLocation type="plasmid" evidence="5 7">
    <name>pSS37A-Re-3</name>
</geneLocation>
<feature type="compositionally biased region" description="Polar residues" evidence="2">
    <location>
        <begin position="211"/>
        <end position="222"/>
    </location>
</feature>
<dbReference type="Proteomes" id="UP001317629">
    <property type="component" value="Plasmid pSS37A-Re-4"/>
</dbReference>
<accession>A0ABN6VP25</accession>
<organism evidence="6 7">
    <name type="scientific">Methylocystis iwaonis</name>
    <dbReference type="NCBI Taxonomy" id="2885079"/>
    <lineage>
        <taxon>Bacteria</taxon>
        <taxon>Pseudomonadati</taxon>
        <taxon>Pseudomonadota</taxon>
        <taxon>Alphaproteobacteria</taxon>
        <taxon>Hyphomicrobiales</taxon>
        <taxon>Methylocystaceae</taxon>
        <taxon>Methylocystis</taxon>
    </lineage>
</organism>
<gene>
    <name evidence="5" type="ORF">SS37A_40820</name>
    <name evidence="6" type="ORF">SS37A_41820</name>
</gene>
<feature type="region of interest" description="Disordered" evidence="2">
    <location>
        <begin position="204"/>
        <end position="225"/>
    </location>
</feature>
<dbReference type="InterPro" id="IPR023346">
    <property type="entry name" value="Lysozyme-like_dom_sf"/>
</dbReference>
<dbReference type="Gene3D" id="1.10.530.10">
    <property type="match status" value="1"/>
</dbReference>
<keyword evidence="6" id="KW-0614">Plasmid</keyword>
<evidence type="ECO:0000256" key="2">
    <source>
        <dbReference type="SAM" id="MobiDB-lite"/>
    </source>
</evidence>
<feature type="domain" description="Transglycosylase SLT" evidence="4">
    <location>
        <begin position="68"/>
        <end position="160"/>
    </location>
</feature>
<evidence type="ECO:0000256" key="3">
    <source>
        <dbReference type="SAM" id="SignalP"/>
    </source>
</evidence>
<dbReference type="EMBL" id="AP027146">
    <property type="protein sequence ID" value="BDV36652.1"/>
    <property type="molecule type" value="Genomic_DNA"/>
</dbReference>